<dbReference type="RefSeq" id="WP_162671393.1">
    <property type="nucleotide sequence ID" value="NZ_LR593886.1"/>
</dbReference>
<evidence type="ECO:0000313" key="2">
    <source>
        <dbReference type="Proteomes" id="UP000464178"/>
    </source>
</evidence>
<accession>A0A6P2D934</accession>
<name>A0A6P2D934_9BACT</name>
<keyword evidence="2" id="KW-1185">Reference proteome</keyword>
<dbReference type="KEGG" id="gms:SOIL9_05050"/>
<evidence type="ECO:0000313" key="1">
    <source>
        <dbReference type="EMBL" id="VTR97861.1"/>
    </source>
</evidence>
<dbReference type="AlphaFoldDB" id="A0A6P2D934"/>
<dbReference type="Proteomes" id="UP000464178">
    <property type="component" value="Chromosome"/>
</dbReference>
<gene>
    <name evidence="1" type="ORF">SOIL9_05050</name>
</gene>
<sequence length="169" mass="19148">MSRKTQVHCPECDNPAHDTGFDVKPRLYGCNQCGHTFTHKPPKKKRTPQEQAVVRAQRNVKRVQREVAFAVKVKNRKFAQDECSRALAAWIMAIRARFDEIFESVQAVYFAARKEDCLLHGLICETRLERIYSALGDVEGDIPLLTVDCEIRDPVEFAGQVKESGSVSV</sequence>
<reference evidence="1 2" key="1">
    <citation type="submission" date="2019-05" db="EMBL/GenBank/DDBJ databases">
        <authorList>
            <consortium name="Science for Life Laboratories"/>
        </authorList>
    </citation>
    <scope>NUCLEOTIDE SEQUENCE [LARGE SCALE GENOMIC DNA]</scope>
    <source>
        <strain evidence="1">Soil9</strain>
    </source>
</reference>
<proteinExistence type="predicted"/>
<dbReference type="EMBL" id="LR593886">
    <property type="protein sequence ID" value="VTR97861.1"/>
    <property type="molecule type" value="Genomic_DNA"/>
</dbReference>
<protein>
    <submittedName>
        <fullName evidence="1">Uncharacterized protein</fullName>
    </submittedName>
</protein>
<organism evidence="1 2">
    <name type="scientific">Gemmata massiliana</name>
    <dbReference type="NCBI Taxonomy" id="1210884"/>
    <lineage>
        <taxon>Bacteria</taxon>
        <taxon>Pseudomonadati</taxon>
        <taxon>Planctomycetota</taxon>
        <taxon>Planctomycetia</taxon>
        <taxon>Gemmatales</taxon>
        <taxon>Gemmataceae</taxon>
        <taxon>Gemmata</taxon>
    </lineage>
</organism>